<dbReference type="RefSeq" id="WP_080523012.1">
    <property type="nucleotide sequence ID" value="NZ_LPUF01000001.1"/>
</dbReference>
<feature type="chain" id="PRO_5012596393" description="Alginate export domain-containing protein" evidence="1">
    <location>
        <begin position="24"/>
        <end position="462"/>
    </location>
</feature>
<dbReference type="OrthoDB" id="9789168at2"/>
<reference evidence="3 4" key="1">
    <citation type="submission" date="2015-12" db="EMBL/GenBank/DDBJ databases">
        <authorList>
            <person name="Shamseldin A."/>
            <person name="Moawad H."/>
            <person name="Abd El-Rahim W.M."/>
            <person name="Sadowsky M.J."/>
        </authorList>
    </citation>
    <scope>NUCLEOTIDE SEQUENCE [LARGE SCALE GENOMIC DNA]</scope>
    <source>
        <strain evidence="3 4">WF1</strain>
    </source>
</reference>
<feature type="domain" description="Alginate export" evidence="2">
    <location>
        <begin position="38"/>
        <end position="444"/>
    </location>
</feature>
<evidence type="ECO:0000313" key="3">
    <source>
        <dbReference type="EMBL" id="OQK18411.1"/>
    </source>
</evidence>
<comment type="caution">
    <text evidence="3">The sequence shown here is derived from an EMBL/GenBank/DDBJ whole genome shotgun (WGS) entry which is preliminary data.</text>
</comment>
<keyword evidence="1" id="KW-0732">Signal</keyword>
<accession>A0A1V8M9Y8</accession>
<sequence>MNQLKLIYLSTLVLIFYSNLSHATEHWSLQEQLKLPEWLTFTIDHRTRYEGYTPAFKGGTNGGDQIIAFRTNVFMGIKYANFRLGAEFIDARITLGGENTPYSTSLINQTGLLQAYIGWQSDDIFESGLHFDIQAGRQTMDVGSRRLIARNRYRNTINNFTGIDMILSQPNHWQWRNFAVLPVSRLPNDQTSLQAGSTKFDQEDFERFFIGSFFSIVNLPLNTVGELYVYYLNEKDTPETPTTNRKLVTPGFRWVKFAMPGQFDFEMEAVIQSGTSYATAASIDQRSLNHFAYFGHFSLGYSFDLPWQPQLIFQYDYASGDKDPTDSNNNRFETLYGARRFEFGPTSIWGAFARANINSPGIRLKFRPIKNLTGFIAHRAYWLAESKDTWVGGRLRDPSGQSGSYIGQQMEARLRWKAIPNIVTLETGWAHLFKGEFAKNAPLSPADKSDSDYFYFQTSIHI</sequence>
<dbReference type="InterPro" id="IPR053728">
    <property type="entry name" value="Alginate_Permeability_Chnl"/>
</dbReference>
<organism evidence="3 4">
    <name type="scientific">Methyloprofundus sedimenti</name>
    <dbReference type="NCBI Taxonomy" id="1420851"/>
    <lineage>
        <taxon>Bacteria</taxon>
        <taxon>Pseudomonadati</taxon>
        <taxon>Pseudomonadota</taxon>
        <taxon>Gammaproteobacteria</taxon>
        <taxon>Methylococcales</taxon>
        <taxon>Methylococcaceae</taxon>
        <taxon>Methyloprofundus</taxon>
    </lineage>
</organism>
<evidence type="ECO:0000259" key="2">
    <source>
        <dbReference type="Pfam" id="PF13372"/>
    </source>
</evidence>
<dbReference type="EMBL" id="LPUF01000001">
    <property type="protein sequence ID" value="OQK18411.1"/>
    <property type="molecule type" value="Genomic_DNA"/>
</dbReference>
<dbReference type="STRING" id="1420851.AU255_11510"/>
<feature type="signal peptide" evidence="1">
    <location>
        <begin position="1"/>
        <end position="23"/>
    </location>
</feature>
<evidence type="ECO:0000313" key="4">
    <source>
        <dbReference type="Proteomes" id="UP000191980"/>
    </source>
</evidence>
<protein>
    <recommendedName>
        <fullName evidence="2">Alginate export domain-containing protein</fullName>
    </recommendedName>
</protein>
<keyword evidence="4" id="KW-1185">Reference proteome</keyword>
<dbReference type="Gene3D" id="2.40.160.100">
    <property type="match status" value="1"/>
</dbReference>
<gene>
    <name evidence="3" type="ORF">AU255_11510</name>
</gene>
<dbReference type="AlphaFoldDB" id="A0A1V8M9Y8"/>
<proteinExistence type="predicted"/>
<evidence type="ECO:0000256" key="1">
    <source>
        <dbReference type="SAM" id="SignalP"/>
    </source>
</evidence>
<name>A0A1V8M9Y8_9GAMM</name>
<dbReference type="Proteomes" id="UP000191980">
    <property type="component" value="Unassembled WGS sequence"/>
</dbReference>
<dbReference type="Pfam" id="PF13372">
    <property type="entry name" value="Alginate_exp"/>
    <property type="match status" value="1"/>
</dbReference>
<dbReference type="InterPro" id="IPR025388">
    <property type="entry name" value="Alginate_export_dom"/>
</dbReference>